<dbReference type="STRING" id="80966.ENSAPOP00000017134"/>
<proteinExistence type="predicted"/>
<name>A0A3Q1FL37_9TELE</name>
<dbReference type="PANTHER" id="PTHR11505">
    <property type="entry name" value="L1 TRANSPOSABLE ELEMENT-RELATED"/>
    <property type="match status" value="1"/>
</dbReference>
<protein>
    <recommendedName>
        <fullName evidence="4">L1 transposable element RRM domain-containing protein</fullName>
    </recommendedName>
</protein>
<dbReference type="GeneTree" id="ENSGT01090000260166"/>
<accession>A0A3Q1FL37</accession>
<dbReference type="Proteomes" id="UP000257200">
    <property type="component" value="Unplaced"/>
</dbReference>
<dbReference type="AlphaFoldDB" id="A0A3Q1FL37"/>
<reference evidence="2" key="2">
    <citation type="submission" date="2025-09" db="UniProtKB">
        <authorList>
            <consortium name="Ensembl"/>
        </authorList>
    </citation>
    <scope>IDENTIFICATION</scope>
</reference>
<evidence type="ECO:0000313" key="2">
    <source>
        <dbReference type="Ensembl" id="ENSAPOP00000017134.1"/>
    </source>
</evidence>
<evidence type="ECO:0000256" key="1">
    <source>
        <dbReference type="SAM" id="MobiDB-lite"/>
    </source>
</evidence>
<dbReference type="InterPro" id="IPR004244">
    <property type="entry name" value="Transposase_22"/>
</dbReference>
<keyword evidence="3" id="KW-1185">Reference proteome</keyword>
<dbReference type="InParanoid" id="A0A3Q1FL37"/>
<dbReference type="Ensembl" id="ENSAPOT00000033924.1">
    <property type="protein sequence ID" value="ENSAPOP00000017134.1"/>
    <property type="gene ID" value="ENSAPOG00000020299.1"/>
</dbReference>
<evidence type="ECO:0008006" key="4">
    <source>
        <dbReference type="Google" id="ProtNLM"/>
    </source>
</evidence>
<organism evidence="2 3">
    <name type="scientific">Acanthochromis polyacanthus</name>
    <name type="common">spiny chromis</name>
    <dbReference type="NCBI Taxonomy" id="80966"/>
    <lineage>
        <taxon>Eukaryota</taxon>
        <taxon>Metazoa</taxon>
        <taxon>Chordata</taxon>
        <taxon>Craniata</taxon>
        <taxon>Vertebrata</taxon>
        <taxon>Euteleostomi</taxon>
        <taxon>Actinopterygii</taxon>
        <taxon>Neopterygii</taxon>
        <taxon>Teleostei</taxon>
        <taxon>Neoteleostei</taxon>
        <taxon>Acanthomorphata</taxon>
        <taxon>Ovalentaria</taxon>
        <taxon>Pomacentridae</taxon>
        <taxon>Acanthochromis</taxon>
    </lineage>
</organism>
<reference evidence="2" key="1">
    <citation type="submission" date="2025-08" db="UniProtKB">
        <authorList>
            <consortium name="Ensembl"/>
        </authorList>
    </citation>
    <scope>IDENTIFICATION</scope>
</reference>
<dbReference type="Gene3D" id="3.30.250.20">
    <property type="entry name" value="L1 transposable element, C-terminal domain"/>
    <property type="match status" value="1"/>
</dbReference>
<dbReference type="InterPro" id="IPR042566">
    <property type="entry name" value="L1_C"/>
</dbReference>
<evidence type="ECO:0000313" key="3">
    <source>
        <dbReference type="Proteomes" id="UP000257200"/>
    </source>
</evidence>
<sequence>MFSYILRTSSSDAAKIGCGKPRPSPEEPAPPESPFEPDADEQLLTRMAQMMEDMRLDIVGRFEKIVSDTVKQEVTAALGPLDAKITSHGETITDLECAADDHSERTTSLDATVASLTARADSLARHCEDLEGRSRMNNIRLVGIPEGLEGARATEFLPTLDRAHRIPRPKPGDGGPPRAFIVRVTSFHQRNEILCKAGAITPLIHNGKRISVFPDCTSAVAKMRAAFTTVKKDLCSCPGVKFGLFYPAVLRITLPDGRVQRFEDHSAWTLLNPHPDCTLLLLMNRARQPCQAL</sequence>
<feature type="region of interest" description="Disordered" evidence="1">
    <location>
        <begin position="7"/>
        <end position="38"/>
    </location>
</feature>